<gene>
    <name evidence="2" type="ORF">K4G66_19840</name>
</gene>
<evidence type="ECO:0000256" key="1">
    <source>
        <dbReference type="ARBA" id="ARBA00006479"/>
    </source>
</evidence>
<protein>
    <submittedName>
        <fullName evidence="2">ROK family protein</fullName>
    </submittedName>
</protein>
<dbReference type="CDD" id="cd23763">
    <property type="entry name" value="ASKHA_ATPase_ROK"/>
    <property type="match status" value="1"/>
</dbReference>
<dbReference type="Gene3D" id="3.30.420.40">
    <property type="match status" value="2"/>
</dbReference>
<reference evidence="2" key="2">
    <citation type="journal article" date="2024" name="Antonie Van Leeuwenhoek">
        <title>Roseihalotalea indica gen. nov., sp. nov., a halophilic Bacteroidetes from mesopelagic Southwest Indian Ocean with higher carbohydrate metabolic potential.</title>
        <authorList>
            <person name="Chen B."/>
            <person name="Zhang M."/>
            <person name="Lin D."/>
            <person name="Ye J."/>
            <person name="Tang K."/>
        </authorList>
    </citation>
    <scope>NUCLEOTIDE SEQUENCE</scope>
    <source>
        <strain evidence="2">TK19036</strain>
    </source>
</reference>
<sequence>MDIYNDERVVMTLDAGGTNFVFSALQGGKEIVEPFVLPSNSHDLHQCLNTVIEGFTSVKTSLETEPVAISFAFPGPADYKKGIIGDLPNFPSFRGGVALGPMLENVFNLPTFINNDGDLFTYGEAVAGILPEVNKKLSECGVKREYKNLFGITLGTGFGGGMVVNNSLCEGDNSASGEIWLTRNFLHPHQIAEEGVSIRAIKSVYKTETGTSSDLSPKDIYEIAIGQKEGDRQAALKAYSDMALVLAESLAHAMTLVDGLIVIGGGIAGAASIIVSKVIEHLNGSIEMWAGEKVSRLVSEVFNVDDPSSWEAFVDDSETEIFIPFTDKKISYRRGKRIALGLSRLGTNKAVAIGAYAYALNQLDKDKQMHFEEI</sequence>
<dbReference type="Pfam" id="PF00480">
    <property type="entry name" value="ROK"/>
    <property type="match status" value="1"/>
</dbReference>
<dbReference type="InterPro" id="IPR000600">
    <property type="entry name" value="ROK"/>
</dbReference>
<dbReference type="PANTHER" id="PTHR18964:SF149">
    <property type="entry name" value="BIFUNCTIONAL UDP-N-ACETYLGLUCOSAMINE 2-EPIMERASE_N-ACETYLMANNOSAMINE KINASE"/>
    <property type="match status" value="1"/>
</dbReference>
<reference evidence="2" key="1">
    <citation type="journal article" date="2023" name="Comput. Struct. Biotechnol. J.">
        <title>Discovery of a novel marine Bacteroidetes with a rich repertoire of carbohydrate-active enzymes.</title>
        <authorList>
            <person name="Chen B."/>
            <person name="Liu G."/>
            <person name="Chen Q."/>
            <person name="Wang H."/>
            <person name="Liu L."/>
            <person name="Tang K."/>
        </authorList>
    </citation>
    <scope>NUCLEOTIDE SEQUENCE</scope>
    <source>
        <strain evidence="2">TK19036</strain>
    </source>
</reference>
<dbReference type="PANTHER" id="PTHR18964">
    <property type="entry name" value="ROK (REPRESSOR, ORF, KINASE) FAMILY"/>
    <property type="match status" value="1"/>
</dbReference>
<accession>A0AA49JBI0</accession>
<name>A0AA49JBI0_9BACT</name>
<dbReference type="SUPFAM" id="SSF53067">
    <property type="entry name" value="Actin-like ATPase domain"/>
    <property type="match status" value="1"/>
</dbReference>
<comment type="similarity">
    <text evidence="1">Belongs to the ROK (NagC/XylR) family.</text>
</comment>
<proteinExistence type="inferred from homology"/>
<dbReference type="AlphaFoldDB" id="A0AA49JBI0"/>
<dbReference type="InterPro" id="IPR043129">
    <property type="entry name" value="ATPase_NBD"/>
</dbReference>
<organism evidence="2">
    <name type="scientific">Roseihalotalea indica</name>
    <dbReference type="NCBI Taxonomy" id="2867963"/>
    <lineage>
        <taxon>Bacteria</taxon>
        <taxon>Pseudomonadati</taxon>
        <taxon>Bacteroidota</taxon>
        <taxon>Cytophagia</taxon>
        <taxon>Cytophagales</taxon>
        <taxon>Catalimonadaceae</taxon>
        <taxon>Roseihalotalea</taxon>
    </lineage>
</organism>
<evidence type="ECO:0000313" key="2">
    <source>
        <dbReference type="EMBL" id="WKN34628.1"/>
    </source>
</evidence>
<dbReference type="EMBL" id="CP120682">
    <property type="protein sequence ID" value="WKN34628.1"/>
    <property type="molecule type" value="Genomic_DNA"/>
</dbReference>